<organism evidence="3 4">
    <name type="scientific">Hirsutella rhossiliensis</name>
    <dbReference type="NCBI Taxonomy" id="111463"/>
    <lineage>
        <taxon>Eukaryota</taxon>
        <taxon>Fungi</taxon>
        <taxon>Dikarya</taxon>
        <taxon>Ascomycota</taxon>
        <taxon>Pezizomycotina</taxon>
        <taxon>Sordariomycetes</taxon>
        <taxon>Hypocreomycetidae</taxon>
        <taxon>Hypocreales</taxon>
        <taxon>Ophiocordycipitaceae</taxon>
        <taxon>Hirsutella</taxon>
    </lineage>
</organism>
<name>A0A9P8N757_9HYPO</name>
<evidence type="ECO:0000256" key="2">
    <source>
        <dbReference type="SAM" id="SignalP"/>
    </source>
</evidence>
<evidence type="ECO:0000256" key="1">
    <source>
        <dbReference type="SAM" id="MobiDB-lite"/>
    </source>
</evidence>
<keyword evidence="2" id="KW-0732">Signal</keyword>
<dbReference type="EMBL" id="JAIZPD010000001">
    <property type="protein sequence ID" value="KAH0968848.1"/>
    <property type="molecule type" value="Genomic_DNA"/>
</dbReference>
<feature type="chain" id="PRO_5040445814" evidence="2">
    <location>
        <begin position="20"/>
        <end position="220"/>
    </location>
</feature>
<dbReference type="Proteomes" id="UP000824596">
    <property type="component" value="Unassembled WGS sequence"/>
</dbReference>
<feature type="compositionally biased region" description="Basic and acidic residues" evidence="1">
    <location>
        <begin position="148"/>
        <end position="159"/>
    </location>
</feature>
<accession>A0A9P8N757</accession>
<gene>
    <name evidence="3" type="ORF">HRG_01490</name>
</gene>
<evidence type="ECO:0000313" key="4">
    <source>
        <dbReference type="Proteomes" id="UP000824596"/>
    </source>
</evidence>
<feature type="compositionally biased region" description="Basic and acidic residues" evidence="1">
    <location>
        <begin position="94"/>
        <end position="104"/>
    </location>
</feature>
<evidence type="ECO:0000313" key="3">
    <source>
        <dbReference type="EMBL" id="KAH0968848.1"/>
    </source>
</evidence>
<dbReference type="AlphaFoldDB" id="A0A9P8N757"/>
<reference evidence="3" key="1">
    <citation type="submission" date="2021-09" db="EMBL/GenBank/DDBJ databases">
        <title>A high-quality genome of the endoparasitic fungus Hirsutella rhossiliensis with a comparison of Hirsutella genomes reveals transposable elements contributing to genome size variation.</title>
        <authorList>
            <person name="Lin R."/>
            <person name="Jiao Y."/>
            <person name="Sun X."/>
            <person name="Ling J."/>
            <person name="Xie B."/>
            <person name="Cheng X."/>
        </authorList>
    </citation>
    <scope>NUCLEOTIDE SEQUENCE</scope>
    <source>
        <strain evidence="3">HR02</strain>
    </source>
</reference>
<feature type="signal peptide" evidence="2">
    <location>
        <begin position="1"/>
        <end position="19"/>
    </location>
</feature>
<feature type="compositionally biased region" description="Basic and acidic residues" evidence="1">
    <location>
        <begin position="111"/>
        <end position="123"/>
    </location>
</feature>
<dbReference type="GeneID" id="68350619"/>
<protein>
    <submittedName>
        <fullName evidence="3">Uncharacterized protein</fullName>
    </submittedName>
</protein>
<feature type="region of interest" description="Disordered" evidence="1">
    <location>
        <begin position="44"/>
        <end position="220"/>
    </location>
</feature>
<feature type="compositionally biased region" description="Basic residues" evidence="1">
    <location>
        <begin position="205"/>
        <end position="214"/>
    </location>
</feature>
<keyword evidence="4" id="KW-1185">Reference proteome</keyword>
<proteinExistence type="predicted"/>
<sequence>MKLNLYAVAAAAMASTALALPVENGAETHAGDLTVNELMHMDMHKRDDKDGGDDGSQSGGDFSNDKGAADRGASFFGNGHSGRESQGVTTDADGNIKNDKREVDQTEPDEDMPKANEDMKKSGGGDALGDVLGSLGNLLGGGGKKKGKADMEKPSKDKSGAISMSTGSPMRWKKPSKAKPGAIPMSSGSPRIKEPEPELTDLKNNYHHGNKTGPRKAPAS</sequence>
<feature type="compositionally biased region" description="Low complexity" evidence="1">
    <location>
        <begin position="128"/>
        <end position="137"/>
    </location>
</feature>
<dbReference type="RefSeq" id="XP_044726361.1">
    <property type="nucleotide sequence ID" value="XM_044859961.1"/>
</dbReference>
<comment type="caution">
    <text evidence="3">The sequence shown here is derived from an EMBL/GenBank/DDBJ whole genome shotgun (WGS) entry which is preliminary data.</text>
</comment>